<dbReference type="Proteomes" id="UP001181693">
    <property type="component" value="Unassembled WGS sequence"/>
</dbReference>
<evidence type="ECO:0000256" key="1">
    <source>
        <dbReference type="SAM" id="MobiDB-lite"/>
    </source>
</evidence>
<accession>A0AAV3AET3</accession>
<organism evidence="2 3">
    <name type="scientific">Pyxicephalus adspersus</name>
    <name type="common">African bullfrog</name>
    <dbReference type="NCBI Taxonomy" id="30357"/>
    <lineage>
        <taxon>Eukaryota</taxon>
        <taxon>Metazoa</taxon>
        <taxon>Chordata</taxon>
        <taxon>Craniata</taxon>
        <taxon>Vertebrata</taxon>
        <taxon>Euteleostomi</taxon>
        <taxon>Amphibia</taxon>
        <taxon>Batrachia</taxon>
        <taxon>Anura</taxon>
        <taxon>Neobatrachia</taxon>
        <taxon>Ranoidea</taxon>
        <taxon>Pyxicephalidae</taxon>
        <taxon>Pyxicephalinae</taxon>
        <taxon>Pyxicephalus</taxon>
    </lineage>
</organism>
<sequence>MEEDLTGRKLEHQVPYRLEGSSTFTPPRGCSRPTVNQSFPDPEIILRPLFNNHQRAKLPACNICLKMWKYKIENYPASTNFTPITLHDTLQANTTHPLLT</sequence>
<feature type="region of interest" description="Disordered" evidence="1">
    <location>
        <begin position="1"/>
        <end position="37"/>
    </location>
</feature>
<evidence type="ECO:0000313" key="2">
    <source>
        <dbReference type="EMBL" id="DBA26200.1"/>
    </source>
</evidence>
<proteinExistence type="predicted"/>
<name>A0AAV3AET3_PYXAD</name>
<comment type="caution">
    <text evidence="2">The sequence shown here is derived from an EMBL/GenBank/DDBJ whole genome shotgun (WGS) entry which is preliminary data.</text>
</comment>
<evidence type="ECO:0000313" key="3">
    <source>
        <dbReference type="Proteomes" id="UP001181693"/>
    </source>
</evidence>
<protein>
    <submittedName>
        <fullName evidence="2">Uncharacterized protein</fullName>
    </submittedName>
</protein>
<keyword evidence="3" id="KW-1185">Reference proteome</keyword>
<feature type="compositionally biased region" description="Basic and acidic residues" evidence="1">
    <location>
        <begin position="1"/>
        <end position="14"/>
    </location>
</feature>
<gene>
    <name evidence="2" type="ORF">GDO54_010493</name>
</gene>
<reference evidence="2" key="1">
    <citation type="thesis" date="2020" institute="ProQuest LLC" country="789 East Eisenhower Parkway, Ann Arbor, MI, USA">
        <title>Comparative Genomics and Chromosome Evolution.</title>
        <authorList>
            <person name="Mudd A.B."/>
        </authorList>
    </citation>
    <scope>NUCLEOTIDE SEQUENCE</scope>
    <source>
        <strain evidence="2">1538</strain>
        <tissue evidence="2">Blood</tissue>
    </source>
</reference>
<dbReference type="AlphaFoldDB" id="A0AAV3AET3"/>
<dbReference type="EMBL" id="DYDO01000004">
    <property type="protein sequence ID" value="DBA26200.1"/>
    <property type="molecule type" value="Genomic_DNA"/>
</dbReference>